<feature type="non-terminal residue" evidence="1">
    <location>
        <position position="1"/>
    </location>
</feature>
<evidence type="ECO:0000313" key="1">
    <source>
        <dbReference type="EMBL" id="KKM75114.1"/>
    </source>
</evidence>
<dbReference type="EMBL" id="LAZR01009029">
    <property type="protein sequence ID" value="KKM75114.1"/>
    <property type="molecule type" value="Genomic_DNA"/>
</dbReference>
<proteinExistence type="predicted"/>
<organism evidence="1">
    <name type="scientific">marine sediment metagenome</name>
    <dbReference type="NCBI Taxonomy" id="412755"/>
    <lineage>
        <taxon>unclassified sequences</taxon>
        <taxon>metagenomes</taxon>
        <taxon>ecological metagenomes</taxon>
    </lineage>
</organism>
<dbReference type="AlphaFoldDB" id="A0A0F9JZ82"/>
<reference evidence="1" key="1">
    <citation type="journal article" date="2015" name="Nature">
        <title>Complex archaea that bridge the gap between prokaryotes and eukaryotes.</title>
        <authorList>
            <person name="Spang A."/>
            <person name="Saw J.H."/>
            <person name="Jorgensen S.L."/>
            <person name="Zaremba-Niedzwiedzka K."/>
            <person name="Martijn J."/>
            <person name="Lind A.E."/>
            <person name="van Eijk R."/>
            <person name="Schleper C."/>
            <person name="Guy L."/>
            <person name="Ettema T.J."/>
        </authorList>
    </citation>
    <scope>NUCLEOTIDE SEQUENCE</scope>
</reference>
<comment type="caution">
    <text evidence="1">The sequence shown here is derived from an EMBL/GenBank/DDBJ whole genome shotgun (WGS) entry which is preliminary data.</text>
</comment>
<gene>
    <name evidence="1" type="ORF">LCGC14_1393400</name>
</gene>
<sequence>TFRFKETDDKSGKISEQINTVVGTIYIKKSALGESPPDEITVKVEW</sequence>
<protein>
    <submittedName>
        <fullName evidence="1">Uncharacterized protein</fullName>
    </submittedName>
</protein>
<accession>A0A0F9JZ82</accession>
<name>A0A0F9JZ82_9ZZZZ</name>